<feature type="domain" description="DUF8021" evidence="2">
    <location>
        <begin position="122"/>
        <end position="221"/>
    </location>
</feature>
<evidence type="ECO:0000259" key="2">
    <source>
        <dbReference type="Pfam" id="PF26061"/>
    </source>
</evidence>
<reference evidence="3" key="1">
    <citation type="journal article" date="2020" name="Stud. Mycol.">
        <title>101 Dothideomycetes genomes: a test case for predicting lifestyles and emergence of pathogens.</title>
        <authorList>
            <person name="Haridas S."/>
            <person name="Albert R."/>
            <person name="Binder M."/>
            <person name="Bloem J."/>
            <person name="Labutti K."/>
            <person name="Salamov A."/>
            <person name="Andreopoulos B."/>
            <person name="Baker S."/>
            <person name="Barry K."/>
            <person name="Bills G."/>
            <person name="Bluhm B."/>
            <person name="Cannon C."/>
            <person name="Castanera R."/>
            <person name="Culley D."/>
            <person name="Daum C."/>
            <person name="Ezra D."/>
            <person name="Gonzalez J."/>
            <person name="Henrissat B."/>
            <person name="Kuo A."/>
            <person name="Liang C."/>
            <person name="Lipzen A."/>
            <person name="Lutzoni F."/>
            <person name="Magnuson J."/>
            <person name="Mondo S."/>
            <person name="Nolan M."/>
            <person name="Ohm R."/>
            <person name="Pangilinan J."/>
            <person name="Park H.-J."/>
            <person name="Ramirez L."/>
            <person name="Alfaro M."/>
            <person name="Sun H."/>
            <person name="Tritt A."/>
            <person name="Yoshinaga Y."/>
            <person name="Zwiers L.-H."/>
            <person name="Turgeon B."/>
            <person name="Goodwin S."/>
            <person name="Spatafora J."/>
            <person name="Crous P."/>
            <person name="Grigoriev I."/>
        </authorList>
    </citation>
    <scope>NUCLEOTIDE SEQUENCE</scope>
    <source>
        <strain evidence="3">CBS 119925</strain>
    </source>
</reference>
<keyword evidence="1" id="KW-0732">Signal</keyword>
<accession>A0A6A6VJ50</accession>
<sequence length="231" mass="25228">MHLLPRTPLTSLLLLPTLAFTQCTRPLLASITTSLLHAQTLGTATFPSLSPNTTYTQNRKPLSLDAPTSILTRALTLTSQPHPTRLVEIESIVTTTGDWLFNVTGTQYWASREAWTAIPEAQRDTRETIKAAGDAYCDVFKDKAVAGGMYTGRGAASDRCDVGVPSGVSLVNRRYVIDEEYGTVDIMMDFAGREGEWGVAGLPDSHEFRVERGRLRYVHTLSSCGGRSCMG</sequence>
<gene>
    <name evidence="3" type="ORF">M011DRAFT_492847</name>
</gene>
<dbReference type="Pfam" id="PF26061">
    <property type="entry name" value="DUF8021"/>
    <property type="match status" value="1"/>
</dbReference>
<dbReference type="AlphaFoldDB" id="A0A6A6VJ50"/>
<evidence type="ECO:0000313" key="4">
    <source>
        <dbReference type="Proteomes" id="UP000799440"/>
    </source>
</evidence>
<protein>
    <recommendedName>
        <fullName evidence="2">DUF8021 domain-containing protein</fullName>
    </recommendedName>
</protein>
<dbReference type="InterPro" id="IPR058334">
    <property type="entry name" value="DUF8021"/>
</dbReference>
<name>A0A6A6VJ50_9PLEO</name>
<organism evidence="3 4">
    <name type="scientific">Sporormia fimetaria CBS 119925</name>
    <dbReference type="NCBI Taxonomy" id="1340428"/>
    <lineage>
        <taxon>Eukaryota</taxon>
        <taxon>Fungi</taxon>
        <taxon>Dikarya</taxon>
        <taxon>Ascomycota</taxon>
        <taxon>Pezizomycotina</taxon>
        <taxon>Dothideomycetes</taxon>
        <taxon>Pleosporomycetidae</taxon>
        <taxon>Pleosporales</taxon>
        <taxon>Sporormiaceae</taxon>
        <taxon>Sporormia</taxon>
    </lineage>
</organism>
<evidence type="ECO:0000313" key="3">
    <source>
        <dbReference type="EMBL" id="KAF2749829.1"/>
    </source>
</evidence>
<dbReference type="EMBL" id="MU006565">
    <property type="protein sequence ID" value="KAF2749829.1"/>
    <property type="molecule type" value="Genomic_DNA"/>
</dbReference>
<feature type="chain" id="PRO_5025491189" description="DUF8021 domain-containing protein" evidence="1">
    <location>
        <begin position="24"/>
        <end position="231"/>
    </location>
</feature>
<feature type="signal peptide" evidence="1">
    <location>
        <begin position="1"/>
        <end position="23"/>
    </location>
</feature>
<dbReference type="OrthoDB" id="3504677at2759"/>
<evidence type="ECO:0000256" key="1">
    <source>
        <dbReference type="SAM" id="SignalP"/>
    </source>
</evidence>
<keyword evidence="4" id="KW-1185">Reference proteome</keyword>
<proteinExistence type="predicted"/>
<dbReference type="Proteomes" id="UP000799440">
    <property type="component" value="Unassembled WGS sequence"/>
</dbReference>